<feature type="domain" description="Nitroreductase" evidence="3">
    <location>
        <begin position="86"/>
        <end position="145"/>
    </location>
</feature>
<evidence type="ECO:0000256" key="2">
    <source>
        <dbReference type="ARBA" id="ARBA00023002"/>
    </source>
</evidence>
<keyword evidence="2 4" id="KW-0560">Oxidoreductase</keyword>
<dbReference type="EMBL" id="MWDQ01000150">
    <property type="protein sequence ID" value="OQB71694.1"/>
    <property type="molecule type" value="Genomic_DNA"/>
</dbReference>
<dbReference type="Gene3D" id="3.40.109.10">
    <property type="entry name" value="NADH Oxidase"/>
    <property type="match status" value="1"/>
</dbReference>
<comment type="similarity">
    <text evidence="1">Belongs to the nitroreductase family.</text>
</comment>
<dbReference type="PANTHER" id="PTHR43673:SF10">
    <property type="entry name" value="NADH DEHYDROGENASE_NAD(P)H NITROREDUCTASE XCC3605-RELATED"/>
    <property type="match status" value="1"/>
</dbReference>
<dbReference type="SUPFAM" id="SSF55469">
    <property type="entry name" value="FMN-dependent nitroreductase-like"/>
    <property type="match status" value="1"/>
</dbReference>
<name>A0A1V6C4E1_UNCT6</name>
<dbReference type="InterPro" id="IPR029479">
    <property type="entry name" value="Nitroreductase"/>
</dbReference>
<dbReference type="Proteomes" id="UP000485562">
    <property type="component" value="Unassembled WGS sequence"/>
</dbReference>
<dbReference type="EC" id="1.6.99.3" evidence="4"/>
<gene>
    <name evidence="4" type="primary">nox_2</name>
    <name evidence="4" type="ORF">BWX89_01615</name>
</gene>
<accession>A0A1V6C4E1</accession>
<evidence type="ECO:0000313" key="4">
    <source>
        <dbReference type="EMBL" id="OQB71694.1"/>
    </source>
</evidence>
<comment type="caution">
    <text evidence="4">The sequence shown here is derived from an EMBL/GenBank/DDBJ whole genome shotgun (WGS) entry which is preliminary data.</text>
</comment>
<dbReference type="Pfam" id="PF00881">
    <property type="entry name" value="Nitroreductase"/>
    <property type="match status" value="2"/>
</dbReference>
<reference evidence="4" key="1">
    <citation type="submission" date="2017-02" db="EMBL/GenBank/DDBJ databases">
        <title>Delving into the versatile metabolic prowess of the omnipresent phylum Bacteroidetes.</title>
        <authorList>
            <person name="Nobu M.K."/>
            <person name="Mei R."/>
            <person name="Narihiro T."/>
            <person name="Kuroda K."/>
            <person name="Liu W.-T."/>
        </authorList>
    </citation>
    <scope>NUCLEOTIDE SEQUENCE</scope>
    <source>
        <strain evidence="4">ADurb.Bin131</strain>
    </source>
</reference>
<protein>
    <submittedName>
        <fullName evidence="4">NADH dehydrogenase</fullName>
        <ecNumber evidence="4">1.6.99.3</ecNumber>
    </submittedName>
</protein>
<dbReference type="InterPro" id="IPR000415">
    <property type="entry name" value="Nitroreductase-like"/>
</dbReference>
<dbReference type="AlphaFoldDB" id="A0A1V6C4E1"/>
<evidence type="ECO:0000259" key="3">
    <source>
        <dbReference type="Pfam" id="PF00881"/>
    </source>
</evidence>
<dbReference type="GO" id="GO:0016491">
    <property type="term" value="F:oxidoreductase activity"/>
    <property type="evidence" value="ECO:0007669"/>
    <property type="project" value="UniProtKB-KW"/>
</dbReference>
<feature type="domain" description="Nitroreductase" evidence="3">
    <location>
        <begin position="10"/>
        <end position="65"/>
    </location>
</feature>
<organism evidence="4">
    <name type="scientific">candidate division TA06 bacterium ADurb.Bin131</name>
    <dbReference type="NCBI Taxonomy" id="1852827"/>
    <lineage>
        <taxon>Bacteria</taxon>
        <taxon>Bacteria division TA06</taxon>
    </lineage>
</organism>
<dbReference type="PANTHER" id="PTHR43673">
    <property type="entry name" value="NAD(P)H NITROREDUCTASE YDGI-RELATED"/>
    <property type="match status" value="1"/>
</dbReference>
<sequence>MSNNNLIEVIKKRRSIRLFQNKEISNQTINEIIDCARLAPTARNLQPWKFVVIKKNETLRKISEATDYGKFLKDAAVCILVFCEDTKYYLEDGCAATENILLASYALGIGSCWIAGDKKPYVSVISEIIGVPEGWKLVSIVALGYPAENPSPPKKTVEQVIKWEHW</sequence>
<proteinExistence type="inferred from homology"/>
<evidence type="ECO:0000256" key="1">
    <source>
        <dbReference type="ARBA" id="ARBA00007118"/>
    </source>
</evidence>